<feature type="compositionally biased region" description="Basic residues" evidence="1">
    <location>
        <begin position="297"/>
        <end position="312"/>
    </location>
</feature>
<gene>
    <name evidence="2" type="ORF">MKW94_009889</name>
</gene>
<evidence type="ECO:0000256" key="1">
    <source>
        <dbReference type="SAM" id="MobiDB-lite"/>
    </source>
</evidence>
<comment type="caution">
    <text evidence="2">The sequence shown here is derived from an EMBL/GenBank/DDBJ whole genome shotgun (WGS) entry which is preliminary data.</text>
</comment>
<feature type="compositionally biased region" description="Basic and acidic residues" evidence="1">
    <location>
        <begin position="313"/>
        <end position="324"/>
    </location>
</feature>
<dbReference type="InterPro" id="IPR012340">
    <property type="entry name" value="NA-bd_OB-fold"/>
</dbReference>
<dbReference type="GO" id="GO:0098505">
    <property type="term" value="F:G-rich strand telomeric DNA binding"/>
    <property type="evidence" value="ECO:0007669"/>
    <property type="project" value="TreeGrafter"/>
</dbReference>
<dbReference type="GO" id="GO:0032210">
    <property type="term" value="P:regulation of telomere maintenance via telomerase"/>
    <property type="evidence" value="ECO:0007669"/>
    <property type="project" value="TreeGrafter"/>
</dbReference>
<dbReference type="InterPro" id="IPR028389">
    <property type="entry name" value="POT1"/>
</dbReference>
<feature type="region of interest" description="Disordered" evidence="1">
    <location>
        <begin position="275"/>
        <end position="336"/>
    </location>
</feature>
<dbReference type="Gene3D" id="2.40.50.140">
    <property type="entry name" value="Nucleic acid-binding proteins"/>
    <property type="match status" value="1"/>
</dbReference>
<dbReference type="Proteomes" id="UP001177140">
    <property type="component" value="Unassembled WGS sequence"/>
</dbReference>
<dbReference type="SUPFAM" id="SSF50249">
    <property type="entry name" value="Nucleic acid-binding proteins"/>
    <property type="match status" value="2"/>
</dbReference>
<reference evidence="2" key="1">
    <citation type="submission" date="2022-03" db="EMBL/GenBank/DDBJ databases">
        <title>A functionally conserved STORR gene fusion in Papaver species that diverged 16.8 million years ago.</title>
        <authorList>
            <person name="Catania T."/>
        </authorList>
    </citation>
    <scope>NUCLEOTIDE SEQUENCE</scope>
    <source>
        <strain evidence="2">S-191538</strain>
    </source>
</reference>
<evidence type="ECO:0008006" key="4">
    <source>
        <dbReference type="Google" id="ProtNLM"/>
    </source>
</evidence>
<sequence>MYLLQIIDATYFAEAISVNIFDSIENLPSVQSFGDILVITGVKITRRNDNRPSISVKKRDLSYALFHLNDTEPYHSCLSRHFLLDNNEFIQNFRVHNSAVQFCPGNTYSARNISHMKDGIPMDLICKVLYVRKETYWELFVWDGTNAPTLKLQTQSNEIRKWISKFAVTPNAGTIVQIFVPSSDFNEHLVIGMCVKLYDVTITSSSSCGFLSEKSKIRFLSDMEFQKYLRLCPCPSNTPVMGLPSTEEVSYDVPDATNPSTTSVMCLANIEEVSHNTDHDISGNTNRTGRNPDRKKNGPGKRERKRVQAKRQRQLEKEAKEARKVQCYAGSGQNSS</sequence>
<evidence type="ECO:0000313" key="2">
    <source>
        <dbReference type="EMBL" id="MCL7039520.1"/>
    </source>
</evidence>
<name>A0AA41VE26_PAPNU</name>
<dbReference type="GO" id="GO:0016233">
    <property type="term" value="P:telomere capping"/>
    <property type="evidence" value="ECO:0007669"/>
    <property type="project" value="TreeGrafter"/>
</dbReference>
<dbReference type="PANTHER" id="PTHR14513:SF0">
    <property type="entry name" value="PROTECTION OF TELOMERES PROTEIN 1"/>
    <property type="match status" value="1"/>
</dbReference>
<proteinExistence type="predicted"/>
<keyword evidence="3" id="KW-1185">Reference proteome</keyword>
<dbReference type="GO" id="GO:0010521">
    <property type="term" value="F:telomerase inhibitor activity"/>
    <property type="evidence" value="ECO:0007669"/>
    <property type="project" value="TreeGrafter"/>
</dbReference>
<dbReference type="GO" id="GO:0000783">
    <property type="term" value="C:nuclear telomere cap complex"/>
    <property type="evidence" value="ECO:0007669"/>
    <property type="project" value="TreeGrafter"/>
</dbReference>
<accession>A0AA41VE26</accession>
<dbReference type="PANTHER" id="PTHR14513">
    <property type="entry name" value="PROTECTION OF TELOMERES 1"/>
    <property type="match status" value="1"/>
</dbReference>
<organism evidence="2 3">
    <name type="scientific">Papaver nudicaule</name>
    <name type="common">Iceland poppy</name>
    <dbReference type="NCBI Taxonomy" id="74823"/>
    <lineage>
        <taxon>Eukaryota</taxon>
        <taxon>Viridiplantae</taxon>
        <taxon>Streptophyta</taxon>
        <taxon>Embryophyta</taxon>
        <taxon>Tracheophyta</taxon>
        <taxon>Spermatophyta</taxon>
        <taxon>Magnoliopsida</taxon>
        <taxon>Ranunculales</taxon>
        <taxon>Papaveraceae</taxon>
        <taxon>Papaveroideae</taxon>
        <taxon>Papaver</taxon>
    </lineage>
</organism>
<evidence type="ECO:0000313" key="3">
    <source>
        <dbReference type="Proteomes" id="UP001177140"/>
    </source>
</evidence>
<protein>
    <recommendedName>
        <fullName evidence="4">Protection of telomeres protein 1</fullName>
    </recommendedName>
</protein>
<dbReference type="EMBL" id="JAJJMA010202096">
    <property type="protein sequence ID" value="MCL7039520.1"/>
    <property type="molecule type" value="Genomic_DNA"/>
</dbReference>
<dbReference type="AlphaFoldDB" id="A0AA41VE26"/>